<dbReference type="EMBL" id="CP024902">
    <property type="protein sequence ID" value="AXF19422.1"/>
    <property type="molecule type" value="Genomic_DNA"/>
</dbReference>
<dbReference type="CDD" id="cd00267">
    <property type="entry name" value="ABC_ATPase"/>
    <property type="match status" value="1"/>
</dbReference>
<evidence type="ECO:0000313" key="3">
    <source>
        <dbReference type="Proteomes" id="UP000253104"/>
    </source>
</evidence>
<accession>A0A2Z5MQG9</accession>
<organism evidence="2 3">
    <name type="scientific">Burkholderia pyrrocinia</name>
    <name type="common">Pseudomonas pyrrocinia</name>
    <dbReference type="NCBI Taxonomy" id="60550"/>
    <lineage>
        <taxon>Bacteria</taxon>
        <taxon>Pseudomonadati</taxon>
        <taxon>Pseudomonadota</taxon>
        <taxon>Betaproteobacteria</taxon>
        <taxon>Burkholderiales</taxon>
        <taxon>Burkholderiaceae</taxon>
        <taxon>Burkholderia</taxon>
        <taxon>Burkholderia cepacia complex</taxon>
    </lineage>
</organism>
<dbReference type="InterPro" id="IPR041685">
    <property type="entry name" value="AAA_GajA/Old/RecF-like"/>
</dbReference>
<dbReference type="InterPro" id="IPR051396">
    <property type="entry name" value="Bact_Antivir_Def_Nuclease"/>
</dbReference>
<evidence type="ECO:0000313" key="2">
    <source>
        <dbReference type="EMBL" id="AXF19422.1"/>
    </source>
</evidence>
<dbReference type="InterPro" id="IPR003593">
    <property type="entry name" value="AAA+_ATPase"/>
</dbReference>
<gene>
    <name evidence="2" type="ORF">CUJ89_02105</name>
</gene>
<dbReference type="PANTHER" id="PTHR43581:SF4">
    <property type="entry name" value="ATP_GTP PHOSPHATASE"/>
    <property type="match status" value="1"/>
</dbReference>
<dbReference type="SUPFAM" id="SSF52540">
    <property type="entry name" value="P-loop containing nucleoside triphosphate hydrolases"/>
    <property type="match status" value="1"/>
</dbReference>
<reference evidence="2 3" key="1">
    <citation type="journal article" date="2018" name="ISME J.">
        <title>Involvement of Burkholderiaceae and sulfurous volatiles in disease-suppressive soils.</title>
        <authorList>
            <person name="Carrion V.J."/>
            <person name="Cordovez V."/>
            <person name="Tyc O."/>
            <person name="Etalo D.W."/>
            <person name="de Bruijn I."/>
            <person name="de Jager V.C."/>
            <person name="Medema M.H."/>
            <person name="Eberl L."/>
            <person name="Raaijmakers J.M."/>
        </authorList>
    </citation>
    <scope>NUCLEOTIDE SEQUENCE [LARGE SCALE GENOMIC DNA]</scope>
    <source>
        <strain evidence="3">mHSR5</strain>
    </source>
</reference>
<dbReference type="Pfam" id="PF13175">
    <property type="entry name" value="AAA_15"/>
    <property type="match status" value="1"/>
</dbReference>
<dbReference type="AlphaFoldDB" id="A0A2Z5MQG9"/>
<proteinExistence type="predicted"/>
<dbReference type="RefSeq" id="WP_114175820.1">
    <property type="nucleotide sequence ID" value="NZ_CP024902.1"/>
</dbReference>
<name>A0A2Z5MQG9_BURPY</name>
<dbReference type="InterPro" id="IPR027417">
    <property type="entry name" value="P-loop_NTPase"/>
</dbReference>
<dbReference type="Proteomes" id="UP000253104">
    <property type="component" value="Chromosome mHSR5_A"/>
</dbReference>
<feature type="domain" description="AAA+ ATPase" evidence="1">
    <location>
        <begin position="24"/>
        <end position="347"/>
    </location>
</feature>
<dbReference type="OrthoDB" id="7024727at2"/>
<dbReference type="Gene3D" id="3.40.50.300">
    <property type="entry name" value="P-loop containing nucleotide triphosphate hydrolases"/>
    <property type="match status" value="1"/>
</dbReference>
<protein>
    <recommendedName>
        <fullName evidence="1">AAA+ ATPase domain-containing protein</fullName>
    </recommendedName>
</protein>
<sequence length="611" mass="69016">MQKSLTYHFDKYYASLGPMTWHAVPSFAVVTGENGAGKTHLLELLAASYGAQVFDSATSNLPSTKSIVVSVQADGKPIEKTGRAIYQDAHWIPPTWGPVSVDAIVQHVHRLYETPNTNSTEWERSPLYANWAVERTNLETGGALVRLNKPDWDTFEASLTPRLVVESIGDRSNPALYFVVYELLLMAARQRCRSAEELSAALQRLGTPPWELFNSYCEDSDIQFRVVPPEIPFSPVFGRGLQSYDPMFIDVSRNIKLPANAMSVGERAMLSIVLWRFLAETYENHFDIVLMDEPDAHLHPSMVKQYMHVLKSVMVDKYGARVIMTTHSPTTVALAPEGAVFEVRRTGETRIAAVHNASEVIAKLTGGFVTVSAATRFVVVEGKTDVPFYTGLWNLLMEAGMPSFPGVAFLTRDGCSKVRETVRYLRDWDFRRFYGLLDRDTPPNENHGGEGVFVHGRNGVENYLFDPLNIWLCLRLENHKKQEVLYQIPSLRQGNEGRFKELPQHELQAVIDSVWTEVSTFVQDIPSRMCERLPVLYHGGMSLKYPRWFIEEDDHTLAACIRRVFAPFPFQPARLQRSFMTLGLVHSELWAIFDQIVGRGNAAIATERDIT</sequence>
<dbReference type="SMART" id="SM00382">
    <property type="entry name" value="AAA"/>
    <property type="match status" value="1"/>
</dbReference>
<dbReference type="PANTHER" id="PTHR43581">
    <property type="entry name" value="ATP/GTP PHOSPHATASE"/>
    <property type="match status" value="1"/>
</dbReference>
<evidence type="ECO:0000259" key="1">
    <source>
        <dbReference type="SMART" id="SM00382"/>
    </source>
</evidence>